<keyword evidence="1" id="KW-0732">Signal</keyword>
<protein>
    <recommendedName>
        <fullName evidence="4">Secreted protein</fullName>
    </recommendedName>
</protein>
<accession>A0ABX8Z0X7</accession>
<dbReference type="RefSeq" id="WP_194845166.1">
    <property type="nucleotide sequence ID" value="NZ_CP075585.1"/>
</dbReference>
<dbReference type="Proteomes" id="UP000822862">
    <property type="component" value="Chromosome"/>
</dbReference>
<keyword evidence="3" id="KW-1185">Reference proteome</keyword>
<evidence type="ECO:0000313" key="3">
    <source>
        <dbReference type="Proteomes" id="UP000822862"/>
    </source>
</evidence>
<feature type="chain" id="PRO_5046798858" description="Secreted protein" evidence="1">
    <location>
        <begin position="23"/>
        <end position="95"/>
    </location>
</feature>
<gene>
    <name evidence="2" type="ORF">RHAB15C_0001217</name>
</gene>
<evidence type="ECO:0000256" key="1">
    <source>
        <dbReference type="SAM" id="SignalP"/>
    </source>
</evidence>
<name>A0ABX8Z0X7_9BACT</name>
<dbReference type="EMBL" id="CP075585">
    <property type="protein sequence ID" value="QZA59331.1"/>
    <property type="molecule type" value="Genomic_DNA"/>
</dbReference>
<sequence length="95" mass="10733">MKKQMLFLLAASMMAAYSPLCAESSLVEKAIEVPELSIDEKVFVAKLSNENRRIFIHLEKEQRESIITAVKNGLDPDKAVQHLMEPMSVDKELSK</sequence>
<feature type="signal peptide" evidence="1">
    <location>
        <begin position="1"/>
        <end position="22"/>
    </location>
</feature>
<organism evidence="2 3">
    <name type="scientific">Candidatus Rhabdochlamydia porcellionis</name>
    <dbReference type="NCBI Taxonomy" id="225148"/>
    <lineage>
        <taxon>Bacteria</taxon>
        <taxon>Pseudomonadati</taxon>
        <taxon>Chlamydiota</taxon>
        <taxon>Chlamydiia</taxon>
        <taxon>Parachlamydiales</taxon>
        <taxon>Candidatus Rhabdochlamydiaceae</taxon>
        <taxon>Candidatus Rhabdochlamydia</taxon>
    </lineage>
</organism>
<reference evidence="2 3" key="1">
    <citation type="submission" date="2021-05" db="EMBL/GenBank/DDBJ databases">
        <title>Ecology and evolution of chlamydial symbionts of arthropods.</title>
        <authorList>
            <person name="Halter T."/>
            <person name="Sixt B.S."/>
            <person name="Toenshoff E.R."/>
            <person name="Koestlbacher S."/>
            <person name="Schulz F."/>
            <person name="Kostanjsek R."/>
            <person name="Collingro A."/>
            <person name="Hendrickx F."/>
            <person name="Horn M."/>
        </authorList>
    </citation>
    <scope>NUCLEOTIDE SEQUENCE [LARGE SCALE GENOMIC DNA]</scope>
    <source>
        <strain evidence="2 3">15C</strain>
    </source>
</reference>
<evidence type="ECO:0008006" key="4">
    <source>
        <dbReference type="Google" id="ProtNLM"/>
    </source>
</evidence>
<evidence type="ECO:0000313" key="2">
    <source>
        <dbReference type="EMBL" id="QZA59331.1"/>
    </source>
</evidence>
<proteinExistence type="predicted"/>